<dbReference type="Proteomes" id="UP001433088">
    <property type="component" value="Unassembled WGS sequence"/>
</dbReference>
<organism evidence="2 3">
    <name type="scientific">Megasphaera intestinihominis</name>
    <dbReference type="NCBI Taxonomy" id="3133159"/>
    <lineage>
        <taxon>Bacteria</taxon>
        <taxon>Bacillati</taxon>
        <taxon>Bacillota</taxon>
        <taxon>Negativicutes</taxon>
        <taxon>Veillonellales</taxon>
        <taxon>Veillonellaceae</taxon>
        <taxon>Megasphaera</taxon>
    </lineage>
</organism>
<name>A0ABV1CU28_9FIRM</name>
<proteinExistence type="predicted"/>
<evidence type="ECO:0000313" key="2">
    <source>
        <dbReference type="EMBL" id="MEQ2421642.1"/>
    </source>
</evidence>
<dbReference type="InterPro" id="IPR000510">
    <property type="entry name" value="Nase/OxRdtase_comp1"/>
</dbReference>
<accession>A0ABV1CU28</accession>
<dbReference type="EMBL" id="JBBMEU010000009">
    <property type="protein sequence ID" value="MEQ2421642.1"/>
    <property type="molecule type" value="Genomic_DNA"/>
</dbReference>
<feature type="domain" description="Nitrogenase/oxidoreductase component 1" evidence="1">
    <location>
        <begin position="60"/>
        <end position="361"/>
    </location>
</feature>
<evidence type="ECO:0000313" key="3">
    <source>
        <dbReference type="Proteomes" id="UP001433088"/>
    </source>
</evidence>
<keyword evidence="3" id="KW-1185">Reference proteome</keyword>
<comment type="caution">
    <text evidence="2">The sequence shown here is derived from an EMBL/GenBank/DDBJ whole genome shotgun (WGS) entry which is preliminary data.</text>
</comment>
<protein>
    <submittedName>
        <fullName evidence="2">Nitrogenase component 1</fullName>
    </submittedName>
</protein>
<reference evidence="2 3" key="1">
    <citation type="submission" date="2024-03" db="EMBL/GenBank/DDBJ databases">
        <title>Human intestinal bacterial collection.</title>
        <authorList>
            <person name="Pauvert C."/>
            <person name="Hitch T.C.A."/>
            <person name="Clavel T."/>
        </authorList>
    </citation>
    <scope>NUCLEOTIDE SEQUENCE [LARGE SCALE GENOMIC DNA]</scope>
    <source>
        <strain evidence="2 3">CLA-AA-H81</strain>
    </source>
</reference>
<sequence length="451" mass="51099">MIYENEIHPPQVPRYHVTPDGAEVAISQASFPKPFHIGLKYASPARGHWTIAHSPMLIPGCHEVYVCCACCLHGVVLSADEVPDGAGRFSTVTLTNENLIKGNLEEMMIDGISHIIDDMPERPKCIEGFTSCMQHFLNIDLRVVYGTLRQKYPDIDFIDGYMIPTLQRRYTPDILGRRQLVRAVQPLPKQKAVNYVVNYYPVDEDNELTAMLRQGGYAIHDFAACQTYEEYKAMGESVANIYFLENAGPAAQDMGKRLDQQALYLPYAYEYGRMRRNLQKAADALGLTMPDCDAYEQAIEEKVQTLREQVGDTHIAIDYTATPRPLELAAFLLTHGFNVYAIYLDEMSPDEKETFQFLREQYPDLSLRSTSHFKRRLLPRDDSKKYGKVLAIGQMAAYFTDTKYFVNLVENGGFYGYTGLLKILDLIGQANAAENPKMRDIIQIKAWGCHG</sequence>
<dbReference type="RefSeq" id="WP_349173198.1">
    <property type="nucleotide sequence ID" value="NZ_JBBMEU010000009.1"/>
</dbReference>
<dbReference type="Pfam" id="PF00148">
    <property type="entry name" value="Oxidored_nitro"/>
    <property type="match status" value="1"/>
</dbReference>
<dbReference type="SUPFAM" id="SSF53807">
    <property type="entry name" value="Helical backbone' metal receptor"/>
    <property type="match status" value="1"/>
</dbReference>
<gene>
    <name evidence="2" type="ORF">WMO23_02685</name>
</gene>
<evidence type="ECO:0000259" key="1">
    <source>
        <dbReference type="Pfam" id="PF00148"/>
    </source>
</evidence>